<keyword evidence="3" id="KW-0175">Coiled coil</keyword>
<reference evidence="6" key="1">
    <citation type="journal article" date="2020" name="bioRxiv">
        <title>Comparative genomics of Chlamydomonas.</title>
        <authorList>
            <person name="Craig R.J."/>
            <person name="Hasan A.R."/>
            <person name="Ness R.W."/>
            <person name="Keightley P.D."/>
        </authorList>
    </citation>
    <scope>NUCLEOTIDE SEQUENCE</scope>
    <source>
        <strain evidence="6">CCAP 11/70</strain>
    </source>
</reference>
<keyword evidence="2" id="KW-0934">Plastid</keyword>
<evidence type="ECO:0000256" key="3">
    <source>
        <dbReference type="SAM" id="Coils"/>
    </source>
</evidence>
<dbReference type="AlphaFoldDB" id="A0A835YCY7"/>
<evidence type="ECO:0000313" key="7">
    <source>
        <dbReference type="Proteomes" id="UP000612055"/>
    </source>
</evidence>
<dbReference type="OrthoDB" id="544031at2759"/>
<sequence>MQRSAREWNARRQAVLEDAGANADLAATFRRALDFGAAKVPASPPIAAMPTSPSATQPLATLADQVLTGSGHDDPVAAAKQLQAFLAQYRDQYGPETDARIGAAMSKLQEYINGYSGGAGGGGADRAGLMDALGGAGGLLGALGSEGAGDAGAAARDAAAQAAPEYHNYILENLTAVLDWVNNLLIKNGPKPYVYDSFGRIVQDPNAASSLEQQQEQLKAASASLRVLIQQLSQVNQEYASMADSEEKVAMGQVLQQLTTMADRLAVAATRRPVPGGLAEGALDLAPYVPPEQYSAAAEQVYGVDKYRDPLLKVLDGVYQALVVDSGLREFLVGVKQLGDSLATSMAVAWTGAPPVGRLVAYIAAVAGVVFVMRTKLPQSLLESPRRALSRLTGGAMEPPSSPTASSSTSSLPPPPTSSSPFAAPGSAAATPPASAGSAAAFAAISKSGGSRVPPPLPDQDGGRAVPQELLQSLNTAGQPYAMRKLTVEPAPSQGASGVAGGLGAAAGGAQAAQASARSATATAVAPSPTGGSGSGSGHGAGSRRAASGWGTVASASTTAASAAAPPAPPPGGWTAQYSDRSDWWTAGQQASASTSSPPPPPPPPPPAPFPRTPRTVAESWEQFRRTTETNPVAVASGSPYAGGGGSGSLDTAAALAAAAVAAAAASSGTSSADPRMTEYNRASAERRFDKDKARLRATIKERLKWVCRALGPVSSVVPGGEPLRDEVDGLLAQLEALAPTDKPLNVAADVATRRTTAGPVTPVVDPALLGEWRLVYASNAGASAGMPSAATQAASGGPNLLAQILQLADSLPGFGMTHVLQRLELEAPSAAAASGGAFAGVGRTISAAQAQAQAPPPPAIVTENSAVFRFGPLGSWKVTVRGRWTDNGGGLCATAEFESFSVRPVDLWGLPVEQLLPEVTVPVPDILRTRSEWCTTYLDEDMRIGRGSGGALFLFKKGGLEADPAVVGGPWGAAISASGRGAVAAGVGAGSIGGAGGASRMF</sequence>
<comment type="caution">
    <text evidence="6">The sequence shown here is derived from an EMBL/GenBank/DDBJ whole genome shotgun (WGS) entry which is preliminary data.</text>
</comment>
<dbReference type="EMBL" id="JAEHOE010000008">
    <property type="protein sequence ID" value="KAG2498983.1"/>
    <property type="molecule type" value="Genomic_DNA"/>
</dbReference>
<accession>A0A835YCY7</accession>
<gene>
    <name evidence="6" type="ORF">HYH03_003169</name>
</gene>
<keyword evidence="7" id="KW-1185">Reference proteome</keyword>
<name>A0A835YCY7_9CHLO</name>
<dbReference type="GO" id="GO:0009536">
    <property type="term" value="C:plastid"/>
    <property type="evidence" value="ECO:0007669"/>
    <property type="project" value="UniProtKB-SubCell"/>
</dbReference>
<evidence type="ECO:0000313" key="6">
    <source>
        <dbReference type="EMBL" id="KAG2498983.1"/>
    </source>
</evidence>
<dbReference type="Pfam" id="PF04755">
    <property type="entry name" value="PAP_fibrillin"/>
    <property type="match status" value="1"/>
</dbReference>
<feature type="region of interest" description="Disordered" evidence="4">
    <location>
        <begin position="520"/>
        <end position="614"/>
    </location>
</feature>
<feature type="compositionally biased region" description="Pro residues" evidence="4">
    <location>
        <begin position="597"/>
        <end position="612"/>
    </location>
</feature>
<feature type="compositionally biased region" description="Low complexity" evidence="4">
    <location>
        <begin position="520"/>
        <end position="530"/>
    </location>
</feature>
<feature type="compositionally biased region" description="Low complexity" evidence="4">
    <location>
        <begin position="419"/>
        <end position="433"/>
    </location>
</feature>
<organism evidence="6 7">
    <name type="scientific">Edaphochlamys debaryana</name>
    <dbReference type="NCBI Taxonomy" id="47281"/>
    <lineage>
        <taxon>Eukaryota</taxon>
        <taxon>Viridiplantae</taxon>
        <taxon>Chlorophyta</taxon>
        <taxon>core chlorophytes</taxon>
        <taxon>Chlorophyceae</taxon>
        <taxon>CS clade</taxon>
        <taxon>Chlamydomonadales</taxon>
        <taxon>Chlamydomonadales incertae sedis</taxon>
        <taxon>Edaphochlamys</taxon>
    </lineage>
</organism>
<feature type="compositionally biased region" description="Low complexity" evidence="4">
    <location>
        <begin position="543"/>
        <end position="565"/>
    </location>
</feature>
<feature type="compositionally biased region" description="Gly residues" evidence="4">
    <location>
        <begin position="531"/>
        <end position="541"/>
    </location>
</feature>
<dbReference type="InterPro" id="IPR006843">
    <property type="entry name" value="PAP/fibrillin_dom"/>
</dbReference>
<comment type="subcellular location">
    <subcellularLocation>
        <location evidence="1">Plastid</location>
    </subcellularLocation>
</comment>
<evidence type="ECO:0000259" key="5">
    <source>
        <dbReference type="Pfam" id="PF04755"/>
    </source>
</evidence>
<protein>
    <recommendedName>
        <fullName evidence="5">Plastid lipid-associated protein/fibrillin conserved domain-containing protein</fullName>
    </recommendedName>
</protein>
<dbReference type="Proteomes" id="UP000612055">
    <property type="component" value="Unassembled WGS sequence"/>
</dbReference>
<feature type="domain" description="Plastid lipid-associated protein/fibrillin conserved" evidence="5">
    <location>
        <begin position="929"/>
        <end position="956"/>
    </location>
</feature>
<proteinExistence type="predicted"/>
<feature type="region of interest" description="Disordered" evidence="4">
    <location>
        <begin position="392"/>
        <end position="433"/>
    </location>
</feature>
<evidence type="ECO:0000256" key="2">
    <source>
        <dbReference type="ARBA" id="ARBA00022640"/>
    </source>
</evidence>
<feature type="coiled-coil region" evidence="3">
    <location>
        <begin position="211"/>
        <end position="238"/>
    </location>
</feature>
<evidence type="ECO:0000256" key="4">
    <source>
        <dbReference type="SAM" id="MobiDB-lite"/>
    </source>
</evidence>
<evidence type="ECO:0000256" key="1">
    <source>
        <dbReference type="ARBA" id="ARBA00004474"/>
    </source>
</evidence>